<dbReference type="AlphaFoldDB" id="A0A931MWB4"/>
<dbReference type="Proteomes" id="UP000631694">
    <property type="component" value="Unassembled WGS sequence"/>
</dbReference>
<gene>
    <name evidence="3" type="ORF">I5731_01790</name>
</gene>
<sequence length="150" mass="15747">MEPRVTVDELNAFLAREYPELNGPPVAGLPPVYAVHEVGPDFATVRLEAGPNHIRPGGTVSGPTLMTVVDIACWLAILAQIGTVALTVTTHLSIDFVRKPAPGPLHARAKVIKLGSRLAVTTCEITAPEGGPVFAHASATYSIPPASQRV</sequence>
<dbReference type="CDD" id="cd03443">
    <property type="entry name" value="PaaI_thioesterase"/>
    <property type="match status" value="1"/>
</dbReference>
<dbReference type="InterPro" id="IPR029069">
    <property type="entry name" value="HotDog_dom_sf"/>
</dbReference>
<keyword evidence="4" id="KW-1185">Reference proteome</keyword>
<evidence type="ECO:0000256" key="1">
    <source>
        <dbReference type="ARBA" id="ARBA00022801"/>
    </source>
</evidence>
<dbReference type="Gene3D" id="3.10.129.10">
    <property type="entry name" value="Hotdog Thioesterase"/>
    <property type="match status" value="1"/>
</dbReference>
<proteinExistence type="predicted"/>
<dbReference type="RefSeq" id="WP_197309647.1">
    <property type="nucleotide sequence ID" value="NZ_JADZLT010000039.1"/>
</dbReference>
<name>A0A931MWB4_9HYPH</name>
<comment type="caution">
    <text evidence="3">The sequence shown here is derived from an EMBL/GenBank/DDBJ whole genome shotgun (WGS) entry which is preliminary data.</text>
</comment>
<dbReference type="InterPro" id="IPR003736">
    <property type="entry name" value="PAAI_dom"/>
</dbReference>
<dbReference type="NCBIfam" id="TIGR00369">
    <property type="entry name" value="unchar_dom_1"/>
    <property type="match status" value="1"/>
</dbReference>
<dbReference type="InterPro" id="IPR006683">
    <property type="entry name" value="Thioestr_dom"/>
</dbReference>
<feature type="domain" description="Thioesterase" evidence="2">
    <location>
        <begin position="57"/>
        <end position="131"/>
    </location>
</feature>
<dbReference type="SUPFAM" id="SSF54637">
    <property type="entry name" value="Thioesterase/thiol ester dehydrase-isomerase"/>
    <property type="match status" value="1"/>
</dbReference>
<accession>A0A931MWB4</accession>
<dbReference type="EMBL" id="JADZLT010000039">
    <property type="protein sequence ID" value="MBH0236543.1"/>
    <property type="molecule type" value="Genomic_DNA"/>
</dbReference>
<reference evidence="3" key="1">
    <citation type="submission" date="2020-12" db="EMBL/GenBank/DDBJ databases">
        <title>Methylobrevis albus sp. nov., isolated from fresh water lack sediment.</title>
        <authorList>
            <person name="Zou Q."/>
        </authorList>
    </citation>
    <scope>NUCLEOTIDE SEQUENCE</scope>
    <source>
        <strain evidence="3">L22</strain>
    </source>
</reference>
<protein>
    <submittedName>
        <fullName evidence="3">PaaI family thioesterase</fullName>
    </submittedName>
</protein>
<evidence type="ECO:0000259" key="2">
    <source>
        <dbReference type="Pfam" id="PF03061"/>
    </source>
</evidence>
<evidence type="ECO:0000313" key="3">
    <source>
        <dbReference type="EMBL" id="MBH0236543.1"/>
    </source>
</evidence>
<organism evidence="3 4">
    <name type="scientific">Methylobrevis albus</name>
    <dbReference type="NCBI Taxonomy" id="2793297"/>
    <lineage>
        <taxon>Bacteria</taxon>
        <taxon>Pseudomonadati</taxon>
        <taxon>Pseudomonadota</taxon>
        <taxon>Alphaproteobacteria</taxon>
        <taxon>Hyphomicrobiales</taxon>
        <taxon>Pleomorphomonadaceae</taxon>
        <taxon>Methylobrevis</taxon>
    </lineage>
</organism>
<dbReference type="Pfam" id="PF03061">
    <property type="entry name" value="4HBT"/>
    <property type="match status" value="1"/>
</dbReference>
<dbReference type="GO" id="GO:0016289">
    <property type="term" value="F:acyl-CoA hydrolase activity"/>
    <property type="evidence" value="ECO:0007669"/>
    <property type="project" value="UniProtKB-ARBA"/>
</dbReference>
<evidence type="ECO:0000313" key="4">
    <source>
        <dbReference type="Proteomes" id="UP000631694"/>
    </source>
</evidence>
<keyword evidence="1" id="KW-0378">Hydrolase</keyword>